<sequence length="66" mass="7430">MYLTLKWPLSLPKSFEGGQLKGEMTAYTGTLPAWPHLRWPTRNGRFGENKAQKRSKSQSPHATTGT</sequence>
<name>A0A2N5TX17_9BASI</name>
<proteinExistence type="predicted"/>
<comment type="caution">
    <text evidence="2">The sequence shown here is derived from an EMBL/GenBank/DDBJ whole genome shotgun (WGS) entry which is preliminary data.</text>
</comment>
<feature type="region of interest" description="Disordered" evidence="1">
    <location>
        <begin position="38"/>
        <end position="66"/>
    </location>
</feature>
<dbReference type="Proteomes" id="UP000235392">
    <property type="component" value="Unassembled WGS sequence"/>
</dbReference>
<organism evidence="2 3">
    <name type="scientific">Puccinia coronata f. sp. avenae</name>
    <dbReference type="NCBI Taxonomy" id="200324"/>
    <lineage>
        <taxon>Eukaryota</taxon>
        <taxon>Fungi</taxon>
        <taxon>Dikarya</taxon>
        <taxon>Basidiomycota</taxon>
        <taxon>Pucciniomycotina</taxon>
        <taxon>Pucciniomycetes</taxon>
        <taxon>Pucciniales</taxon>
        <taxon>Pucciniaceae</taxon>
        <taxon>Puccinia</taxon>
    </lineage>
</organism>
<evidence type="ECO:0000313" key="3">
    <source>
        <dbReference type="Proteomes" id="UP000235392"/>
    </source>
</evidence>
<feature type="compositionally biased region" description="Polar residues" evidence="1">
    <location>
        <begin position="57"/>
        <end position="66"/>
    </location>
</feature>
<evidence type="ECO:0000256" key="1">
    <source>
        <dbReference type="SAM" id="MobiDB-lite"/>
    </source>
</evidence>
<dbReference type="EMBL" id="PGCI01000311">
    <property type="protein sequence ID" value="PLW30039.1"/>
    <property type="molecule type" value="Genomic_DNA"/>
</dbReference>
<reference evidence="2 3" key="1">
    <citation type="submission" date="2017-11" db="EMBL/GenBank/DDBJ databases">
        <title>De novo assembly and phasing of dikaryotic genomes from two isolates of Puccinia coronata f. sp. avenae, the causal agent of oat crown rust.</title>
        <authorList>
            <person name="Miller M.E."/>
            <person name="Zhang Y."/>
            <person name="Omidvar V."/>
            <person name="Sperschneider J."/>
            <person name="Schwessinger B."/>
            <person name="Raley C."/>
            <person name="Palmer J.M."/>
            <person name="Garnica D."/>
            <person name="Upadhyaya N."/>
            <person name="Rathjen J."/>
            <person name="Taylor J.M."/>
            <person name="Park R.F."/>
            <person name="Dodds P.N."/>
            <person name="Hirsch C.D."/>
            <person name="Kianian S.F."/>
            <person name="Figueroa M."/>
        </authorList>
    </citation>
    <scope>NUCLEOTIDE SEQUENCE [LARGE SCALE GENOMIC DNA]</scope>
    <source>
        <strain evidence="2">12SD80</strain>
    </source>
</reference>
<protein>
    <submittedName>
        <fullName evidence="2">Uncharacterized protein</fullName>
    </submittedName>
</protein>
<accession>A0A2N5TX17</accession>
<dbReference type="AlphaFoldDB" id="A0A2N5TX17"/>
<evidence type="ECO:0000313" key="2">
    <source>
        <dbReference type="EMBL" id="PLW30039.1"/>
    </source>
</evidence>
<gene>
    <name evidence="2" type="ORF">PCASD_21282</name>
</gene>